<gene>
    <name evidence="1" type="ORF">BJ138DRAFT_1226523</name>
</gene>
<dbReference type="Proteomes" id="UP000790377">
    <property type="component" value="Unassembled WGS sequence"/>
</dbReference>
<comment type="caution">
    <text evidence="1">The sequence shown here is derived from an EMBL/GenBank/DDBJ whole genome shotgun (WGS) entry which is preliminary data.</text>
</comment>
<sequence>MPLKFIRTTRKAVGVDPLQAAIAATAFTKDLMSTLQFPPATVAVSILLVILETIQSIQTNRAGCDRLARRAAKILCDIDEQMRGRWESAPEMLIRNLQKFEGTLRLINDFMRKLADSKWSDRFLRKSSIEDALCEFSTMLDEAAQSFQMATLIDIHYAVSSKQRTRRRSTEQDNCTEIVRSPAPPPYNTGDSSLAEPSEGVIEIETPAISDAAAASQSSESSVPHIETILLPENALASLNEDKLSDHYLSDSLSSLTLDDDHGVRHFGPFGVHLHISSLVSAISSIRNHVARAIPSERGVRYEGFKAQAYKQWLRDVKILQNVYHPNLPQMLGFSDEKTPTPFILLSNVQTQSPQSLVREALRSSSIAACTELMLRFYRDLSDTAMYIQQQLALDESKVQDFFEASASSFRVDSAKTLVVGLPPPRPGNWHSYRNYGLAHSLFNACLNMLPNNGRVSYAYDKGDEKITDEMQRKINHLVTLARSLLPKGHGPAVLPPKLLNLVEDNDFAVPSLTLRQVRDISFDLSSHDHTWYERSVPSHKFSVGDLGYIPSGKSFESFVRVRNVLDDRLAAFDVSTKASGDHWCWENTPIQREPLQGYSLPENVTGWAVAVPPHAQIDVAATHEAYVTSTHEAWRYLLANGQSLAEEASVKPHELILITRAGTHQDFYINDFRPKPFGMQSHGNHIGGRDPRFAANPFHQHQTHGFHQSRSFHPPPPFGGFGQSLLPSIFYLFTSLDALHEPYWSQSPVCVPRGSPRPPFPHNFTYKIGWNIGFLNYVQLHAEDFTD</sequence>
<organism evidence="1 2">
    <name type="scientific">Hygrophoropsis aurantiaca</name>
    <dbReference type="NCBI Taxonomy" id="72124"/>
    <lineage>
        <taxon>Eukaryota</taxon>
        <taxon>Fungi</taxon>
        <taxon>Dikarya</taxon>
        <taxon>Basidiomycota</taxon>
        <taxon>Agaricomycotina</taxon>
        <taxon>Agaricomycetes</taxon>
        <taxon>Agaricomycetidae</taxon>
        <taxon>Boletales</taxon>
        <taxon>Coniophorineae</taxon>
        <taxon>Hygrophoropsidaceae</taxon>
        <taxon>Hygrophoropsis</taxon>
    </lineage>
</organism>
<dbReference type="EMBL" id="MU268108">
    <property type="protein sequence ID" value="KAH7905878.1"/>
    <property type="molecule type" value="Genomic_DNA"/>
</dbReference>
<name>A0ACB7ZZT8_9AGAM</name>
<feature type="non-terminal residue" evidence="1">
    <location>
        <position position="788"/>
    </location>
</feature>
<proteinExistence type="predicted"/>
<accession>A0ACB7ZZT8</accession>
<reference evidence="1" key="1">
    <citation type="journal article" date="2021" name="New Phytol.">
        <title>Evolutionary innovations through gain and loss of genes in the ectomycorrhizal Boletales.</title>
        <authorList>
            <person name="Wu G."/>
            <person name="Miyauchi S."/>
            <person name="Morin E."/>
            <person name="Kuo A."/>
            <person name="Drula E."/>
            <person name="Varga T."/>
            <person name="Kohler A."/>
            <person name="Feng B."/>
            <person name="Cao Y."/>
            <person name="Lipzen A."/>
            <person name="Daum C."/>
            <person name="Hundley H."/>
            <person name="Pangilinan J."/>
            <person name="Johnson J."/>
            <person name="Barry K."/>
            <person name="LaButti K."/>
            <person name="Ng V."/>
            <person name="Ahrendt S."/>
            <person name="Min B."/>
            <person name="Choi I.G."/>
            <person name="Park H."/>
            <person name="Plett J.M."/>
            <person name="Magnuson J."/>
            <person name="Spatafora J.W."/>
            <person name="Nagy L.G."/>
            <person name="Henrissat B."/>
            <person name="Grigoriev I.V."/>
            <person name="Yang Z.L."/>
            <person name="Xu J."/>
            <person name="Martin F.M."/>
        </authorList>
    </citation>
    <scope>NUCLEOTIDE SEQUENCE</scope>
    <source>
        <strain evidence="1">ATCC 28755</strain>
    </source>
</reference>
<evidence type="ECO:0000313" key="1">
    <source>
        <dbReference type="EMBL" id="KAH7905878.1"/>
    </source>
</evidence>
<evidence type="ECO:0000313" key="2">
    <source>
        <dbReference type="Proteomes" id="UP000790377"/>
    </source>
</evidence>
<keyword evidence="2" id="KW-1185">Reference proteome</keyword>
<protein>
    <submittedName>
        <fullName evidence="1">Uncharacterized protein</fullName>
    </submittedName>
</protein>